<comment type="similarity">
    <text evidence="3">Belongs to the FMP46 family.</text>
</comment>
<dbReference type="Pfam" id="PF07955">
    <property type="entry name" value="DUF1687"/>
    <property type="match status" value="1"/>
</dbReference>
<dbReference type="PANTHER" id="PTHR28071:SF1">
    <property type="entry name" value="REDOX PROTEIN FMP46, MITOCHONDRIAL-RELATED"/>
    <property type="match status" value="1"/>
</dbReference>
<evidence type="ECO:0000256" key="2">
    <source>
        <dbReference type="ARBA" id="ARBA00004173"/>
    </source>
</evidence>
<keyword evidence="5" id="KW-0560">Oxidoreductase</keyword>
<name>A0A1D2VNT4_9ASCO</name>
<dbReference type="GeneID" id="30966380"/>
<evidence type="ECO:0000256" key="1">
    <source>
        <dbReference type="ARBA" id="ARBA00002963"/>
    </source>
</evidence>
<proteinExistence type="inferred from homology"/>
<dbReference type="Proteomes" id="UP000095038">
    <property type="component" value="Unassembled WGS sequence"/>
</dbReference>
<evidence type="ECO:0000313" key="8">
    <source>
        <dbReference type="Proteomes" id="UP000095038"/>
    </source>
</evidence>
<organism evidence="7 8">
    <name type="scientific">Ascoidea rubescens DSM 1968</name>
    <dbReference type="NCBI Taxonomy" id="1344418"/>
    <lineage>
        <taxon>Eukaryota</taxon>
        <taxon>Fungi</taxon>
        <taxon>Dikarya</taxon>
        <taxon>Ascomycota</taxon>
        <taxon>Saccharomycotina</taxon>
        <taxon>Saccharomycetes</taxon>
        <taxon>Ascoideaceae</taxon>
        <taxon>Ascoidea</taxon>
    </lineage>
</organism>
<keyword evidence="8" id="KW-1185">Reference proteome</keyword>
<gene>
    <name evidence="7" type="ORF">ASCRUDRAFT_74581</name>
</gene>
<dbReference type="AlphaFoldDB" id="A0A1D2VNT4"/>
<dbReference type="OrthoDB" id="4044803at2759"/>
<evidence type="ECO:0000256" key="6">
    <source>
        <dbReference type="ARBA" id="ARBA00023128"/>
    </source>
</evidence>
<dbReference type="InParanoid" id="A0A1D2VNT4"/>
<evidence type="ECO:0000256" key="3">
    <source>
        <dbReference type="ARBA" id="ARBA00009734"/>
    </source>
</evidence>
<comment type="subcellular location">
    <subcellularLocation>
        <location evidence="2">Mitochondrion</location>
    </subcellularLocation>
</comment>
<evidence type="ECO:0000256" key="4">
    <source>
        <dbReference type="ARBA" id="ARBA00022946"/>
    </source>
</evidence>
<protein>
    <submittedName>
        <fullName evidence="7">Uncharacterized protein</fullName>
    </submittedName>
</protein>
<reference evidence="8" key="1">
    <citation type="submission" date="2016-05" db="EMBL/GenBank/DDBJ databases">
        <title>Comparative genomics of biotechnologically important yeasts.</title>
        <authorList>
            <consortium name="DOE Joint Genome Institute"/>
            <person name="Riley R."/>
            <person name="Haridas S."/>
            <person name="Wolfe K.H."/>
            <person name="Lopes M.R."/>
            <person name="Hittinger C.T."/>
            <person name="Goker M."/>
            <person name="Salamov A."/>
            <person name="Wisecaver J."/>
            <person name="Long T.M."/>
            <person name="Aerts A.L."/>
            <person name="Barry K."/>
            <person name="Choi C."/>
            <person name="Clum A."/>
            <person name="Coughlan A.Y."/>
            <person name="Deshpande S."/>
            <person name="Douglass A.P."/>
            <person name="Hanson S.J."/>
            <person name="Klenk H.-P."/>
            <person name="Labutti K."/>
            <person name="Lapidus A."/>
            <person name="Lindquist E."/>
            <person name="Lipzen A."/>
            <person name="Meier-Kolthoff J.P."/>
            <person name="Ohm R.A."/>
            <person name="Otillar R.P."/>
            <person name="Pangilinan J."/>
            <person name="Peng Y."/>
            <person name="Rokas A."/>
            <person name="Rosa C.A."/>
            <person name="Scheuner C."/>
            <person name="Sibirny A.A."/>
            <person name="Slot J.C."/>
            <person name="Stielow J.B."/>
            <person name="Sun H."/>
            <person name="Kurtzman C.P."/>
            <person name="Blackwell M."/>
            <person name="Grigoriev I.V."/>
            <person name="Jeffries T.W."/>
        </authorList>
    </citation>
    <scope>NUCLEOTIDE SEQUENCE [LARGE SCALE GENOMIC DNA]</scope>
    <source>
        <strain evidence="8">DSM 1968</strain>
    </source>
</reference>
<keyword evidence="6" id="KW-0496">Mitochondrion</keyword>
<dbReference type="SUPFAM" id="SSF52833">
    <property type="entry name" value="Thioredoxin-like"/>
    <property type="match status" value="1"/>
</dbReference>
<dbReference type="EMBL" id="KV454476">
    <property type="protein sequence ID" value="ODV63215.1"/>
    <property type="molecule type" value="Genomic_DNA"/>
</dbReference>
<dbReference type="RefSeq" id="XP_020049522.1">
    <property type="nucleotide sequence ID" value="XM_020192744.1"/>
</dbReference>
<dbReference type="Gene3D" id="3.40.30.10">
    <property type="entry name" value="Glutaredoxin"/>
    <property type="match status" value="1"/>
</dbReference>
<evidence type="ECO:0000256" key="5">
    <source>
        <dbReference type="ARBA" id="ARBA00023002"/>
    </source>
</evidence>
<evidence type="ECO:0000313" key="7">
    <source>
        <dbReference type="EMBL" id="ODV63215.1"/>
    </source>
</evidence>
<dbReference type="InterPro" id="IPR012882">
    <property type="entry name" value="Fmp46"/>
</dbReference>
<sequence>MSMIRTLQHSNDIITIFHSTQNLKSIQLLKTLRKYQFAHPNAQRSYNKKIFFGLFTRKISNDDHEKTRYDLDIKSDFIPTFDQLTSIYNTIQINTMCKKTFITSFPFLIKDHPHLSNIKINDINDKNIYKIKVSDIVLPKRNEYNYLISNNSFDDLVKQNYFNPPLVVDWTNNLICSNKEDFKSKILNHYQNHYLDDELVKLAD</sequence>
<dbReference type="InterPro" id="IPR036249">
    <property type="entry name" value="Thioredoxin-like_sf"/>
</dbReference>
<dbReference type="GO" id="GO:0005739">
    <property type="term" value="C:mitochondrion"/>
    <property type="evidence" value="ECO:0007669"/>
    <property type="project" value="UniProtKB-SubCell"/>
</dbReference>
<dbReference type="GO" id="GO:0016491">
    <property type="term" value="F:oxidoreductase activity"/>
    <property type="evidence" value="ECO:0007669"/>
    <property type="project" value="UniProtKB-KW"/>
</dbReference>
<dbReference type="PANTHER" id="PTHR28071">
    <property type="entry name" value="REDOX PROTEIN FMP46, MITOCHONDRIAL-RELATED"/>
    <property type="match status" value="1"/>
</dbReference>
<accession>A0A1D2VNT4</accession>
<comment type="function">
    <text evidence="1">Putative mitochondrial redox protein which could be involved in the reduction of small toxic molecules.</text>
</comment>
<keyword evidence="4" id="KW-0809">Transit peptide</keyword>